<comment type="similarity">
    <text evidence="1">Belongs to the PPR family. P subfamily.</text>
</comment>
<dbReference type="Gene3D" id="1.25.40.10">
    <property type="entry name" value="Tetratricopeptide repeat domain"/>
    <property type="match status" value="1"/>
</dbReference>
<organism evidence="2 3">
    <name type="scientific">Emiliania huxleyi (strain CCMP1516)</name>
    <dbReference type="NCBI Taxonomy" id="280463"/>
    <lineage>
        <taxon>Eukaryota</taxon>
        <taxon>Haptista</taxon>
        <taxon>Haptophyta</taxon>
        <taxon>Prymnesiophyceae</taxon>
        <taxon>Isochrysidales</taxon>
        <taxon>Noelaerhabdaceae</taxon>
        <taxon>Emiliania</taxon>
    </lineage>
</organism>
<dbReference type="InterPro" id="IPR050872">
    <property type="entry name" value="PPR_P_subfamily"/>
</dbReference>
<dbReference type="SUPFAM" id="SSF55008">
    <property type="entry name" value="HMA, heavy metal-associated domain"/>
    <property type="match status" value="1"/>
</dbReference>
<keyword evidence="3" id="KW-1185">Reference proteome</keyword>
<dbReference type="GO" id="GO:0046872">
    <property type="term" value="F:metal ion binding"/>
    <property type="evidence" value="ECO:0007669"/>
    <property type="project" value="InterPro"/>
</dbReference>
<proteinExistence type="inferred from homology"/>
<dbReference type="AlphaFoldDB" id="A0A0D3JMJ9"/>
<dbReference type="RefSeq" id="XP_005777163.1">
    <property type="nucleotide sequence ID" value="XM_005777106.1"/>
</dbReference>
<dbReference type="InterPro" id="IPR036163">
    <property type="entry name" value="HMA_dom_sf"/>
</dbReference>
<dbReference type="PANTHER" id="PTHR46128">
    <property type="entry name" value="MITOCHONDRIAL GROUP I INTRON SPLICING FACTOR CCM1"/>
    <property type="match status" value="1"/>
</dbReference>
<dbReference type="InterPro" id="IPR011990">
    <property type="entry name" value="TPR-like_helical_dom_sf"/>
</dbReference>
<dbReference type="EnsemblProtists" id="EOD24734">
    <property type="protein sequence ID" value="EOD24734"/>
    <property type="gene ID" value="EMIHUDRAFT_206846"/>
</dbReference>
<dbReference type="Proteomes" id="UP000013827">
    <property type="component" value="Unassembled WGS sequence"/>
</dbReference>
<evidence type="ECO:0000256" key="1">
    <source>
        <dbReference type="ARBA" id="ARBA00007626"/>
    </source>
</evidence>
<dbReference type="Gene3D" id="3.30.70.100">
    <property type="match status" value="1"/>
</dbReference>
<dbReference type="PANTHER" id="PTHR46128:SF211">
    <property type="entry name" value="PENTACOTRIPEPTIDE-REPEAT REGION OF PRORP DOMAIN-CONTAINING PROTEIN"/>
    <property type="match status" value="1"/>
</dbReference>
<dbReference type="PaxDb" id="2903-EOD24734"/>
<accession>A0A0D3JMJ9</accession>
<sequence length="256" mass="26248">MVAEGCRIEVPAFSTVMNAYVSQRPPQLAAAESLMAEAQALGLVADTQMYNLLLKGYASAVPPQPCCKPAEGMRLFQEMAMRGLAPDSITISTLGLAMLRETLGWPDDAGLSATLATLSSALSIADGDTALSAALSRYCSPEPRGAEGCSGTVRTALRAVTGVAYAEVVYAESCAIVSGAAGLCGDALTAAVAAAGFEASVIDQRNVDGSAPAPPLSLLERRELERLRPKLEAALSRVAELEAALAAAGIPAPAPR</sequence>
<reference evidence="2" key="2">
    <citation type="submission" date="2024-10" db="UniProtKB">
        <authorList>
            <consortium name="EnsemblProtists"/>
        </authorList>
    </citation>
    <scope>IDENTIFICATION</scope>
</reference>
<evidence type="ECO:0008006" key="4">
    <source>
        <dbReference type="Google" id="ProtNLM"/>
    </source>
</evidence>
<evidence type="ECO:0000313" key="3">
    <source>
        <dbReference type="Proteomes" id="UP000013827"/>
    </source>
</evidence>
<evidence type="ECO:0000313" key="2">
    <source>
        <dbReference type="EnsemblProtists" id="EOD24734"/>
    </source>
</evidence>
<dbReference type="GeneID" id="17270281"/>
<name>A0A0D3JMJ9_EMIH1</name>
<reference evidence="3" key="1">
    <citation type="journal article" date="2013" name="Nature">
        <title>Pan genome of the phytoplankton Emiliania underpins its global distribution.</title>
        <authorList>
            <person name="Read B.A."/>
            <person name="Kegel J."/>
            <person name="Klute M.J."/>
            <person name="Kuo A."/>
            <person name="Lefebvre S.C."/>
            <person name="Maumus F."/>
            <person name="Mayer C."/>
            <person name="Miller J."/>
            <person name="Monier A."/>
            <person name="Salamov A."/>
            <person name="Young J."/>
            <person name="Aguilar M."/>
            <person name="Claverie J.M."/>
            <person name="Frickenhaus S."/>
            <person name="Gonzalez K."/>
            <person name="Herman E.K."/>
            <person name="Lin Y.C."/>
            <person name="Napier J."/>
            <person name="Ogata H."/>
            <person name="Sarno A.F."/>
            <person name="Shmutz J."/>
            <person name="Schroeder D."/>
            <person name="de Vargas C."/>
            <person name="Verret F."/>
            <person name="von Dassow P."/>
            <person name="Valentin K."/>
            <person name="Van de Peer Y."/>
            <person name="Wheeler G."/>
            <person name="Dacks J.B."/>
            <person name="Delwiche C.F."/>
            <person name="Dyhrman S.T."/>
            <person name="Glockner G."/>
            <person name="John U."/>
            <person name="Richards T."/>
            <person name="Worden A.Z."/>
            <person name="Zhang X."/>
            <person name="Grigoriev I.V."/>
            <person name="Allen A.E."/>
            <person name="Bidle K."/>
            <person name="Borodovsky M."/>
            <person name="Bowler C."/>
            <person name="Brownlee C."/>
            <person name="Cock J.M."/>
            <person name="Elias M."/>
            <person name="Gladyshev V.N."/>
            <person name="Groth M."/>
            <person name="Guda C."/>
            <person name="Hadaegh A."/>
            <person name="Iglesias-Rodriguez M.D."/>
            <person name="Jenkins J."/>
            <person name="Jones B.M."/>
            <person name="Lawson T."/>
            <person name="Leese F."/>
            <person name="Lindquist E."/>
            <person name="Lobanov A."/>
            <person name="Lomsadze A."/>
            <person name="Malik S.B."/>
            <person name="Marsh M.E."/>
            <person name="Mackinder L."/>
            <person name="Mock T."/>
            <person name="Mueller-Roeber B."/>
            <person name="Pagarete A."/>
            <person name="Parker M."/>
            <person name="Probert I."/>
            <person name="Quesneville H."/>
            <person name="Raines C."/>
            <person name="Rensing S.A."/>
            <person name="Riano-Pachon D.M."/>
            <person name="Richier S."/>
            <person name="Rokitta S."/>
            <person name="Shiraiwa Y."/>
            <person name="Soanes D.M."/>
            <person name="van der Giezen M."/>
            <person name="Wahlund T.M."/>
            <person name="Williams B."/>
            <person name="Wilson W."/>
            <person name="Wolfe G."/>
            <person name="Wurch L.L."/>
        </authorList>
    </citation>
    <scope>NUCLEOTIDE SEQUENCE</scope>
</reference>
<dbReference type="HOGENOM" id="CLU_1087509_0_0_1"/>
<protein>
    <recommendedName>
        <fullName evidence="4">Pentacotripeptide-repeat region of PRORP domain-containing protein</fullName>
    </recommendedName>
</protein>
<dbReference type="KEGG" id="ehx:EMIHUDRAFT_206846"/>